<dbReference type="RefSeq" id="WP_043356670.1">
    <property type="nucleotide sequence ID" value="NZ_CP015367.1"/>
</dbReference>
<dbReference type="KEGG" id="mphy:MCBMB27_01135"/>
<dbReference type="EMBL" id="CP015367">
    <property type="protein sequence ID" value="APT30426.1"/>
    <property type="molecule type" value="Genomic_DNA"/>
</dbReference>
<evidence type="ECO:0000256" key="1">
    <source>
        <dbReference type="SAM" id="MobiDB-lite"/>
    </source>
</evidence>
<dbReference type="GeneID" id="96606296"/>
<accession>A0AAE8L596</accession>
<keyword evidence="4" id="KW-1185">Reference proteome</keyword>
<name>A0AAE8L596_9HYPH</name>
<evidence type="ECO:0000313" key="3">
    <source>
        <dbReference type="EMBL" id="SFG47998.1"/>
    </source>
</evidence>
<evidence type="ECO:0000313" key="2">
    <source>
        <dbReference type="EMBL" id="APT30426.1"/>
    </source>
</evidence>
<sequence length="90" mass="9694">MLNRLVTLLPSGAREALRTLAARMPAHLPARMPADVPVRPPAPQSAILPDFDTRPAAMTPLLPPAAINDNPLQAVHEAVERDLRASGHLR</sequence>
<dbReference type="Proteomes" id="UP000185487">
    <property type="component" value="Chromosome"/>
</dbReference>
<protein>
    <submittedName>
        <fullName evidence="3">Uncharacterized protein</fullName>
    </submittedName>
</protein>
<dbReference type="EMBL" id="FOPK01000004">
    <property type="protein sequence ID" value="SFG47998.1"/>
    <property type="molecule type" value="Genomic_DNA"/>
</dbReference>
<evidence type="ECO:0000313" key="4">
    <source>
        <dbReference type="Proteomes" id="UP000185487"/>
    </source>
</evidence>
<dbReference type="Proteomes" id="UP000199140">
    <property type="component" value="Unassembled WGS sequence"/>
</dbReference>
<evidence type="ECO:0000313" key="5">
    <source>
        <dbReference type="Proteomes" id="UP000199140"/>
    </source>
</evidence>
<organism evidence="3 5">
    <name type="scientific">Methylobacterium phyllosphaerae</name>
    <dbReference type="NCBI Taxonomy" id="418223"/>
    <lineage>
        <taxon>Bacteria</taxon>
        <taxon>Pseudomonadati</taxon>
        <taxon>Pseudomonadota</taxon>
        <taxon>Alphaproteobacteria</taxon>
        <taxon>Hyphomicrobiales</taxon>
        <taxon>Methylobacteriaceae</taxon>
        <taxon>Methylobacterium</taxon>
    </lineage>
</organism>
<gene>
    <name evidence="2" type="ORF">MCBMB27_01135</name>
    <name evidence="3" type="ORF">SAMN05192567_10423</name>
</gene>
<dbReference type="AlphaFoldDB" id="A0AAE8L596"/>
<feature type="region of interest" description="Disordered" evidence="1">
    <location>
        <begin position="31"/>
        <end position="50"/>
    </location>
</feature>
<proteinExistence type="predicted"/>
<reference evidence="3 5" key="2">
    <citation type="submission" date="2016-10" db="EMBL/GenBank/DDBJ databases">
        <authorList>
            <person name="Varghese N."/>
            <person name="Submissions S."/>
        </authorList>
    </citation>
    <scope>NUCLEOTIDE SEQUENCE [LARGE SCALE GENOMIC DNA]</scope>
    <source>
        <strain evidence="3 5">CBMB27</strain>
    </source>
</reference>
<reference evidence="2 4" key="1">
    <citation type="submission" date="2016-04" db="EMBL/GenBank/DDBJ databases">
        <title>Complete genome sequencing and analysis of CBMB27, Methylobacterium phyllosphaerae isolated from leaf tissues of rice (Oryza sativa L.).</title>
        <authorList>
            <person name="Lee Y."/>
            <person name="Hwangbo K."/>
            <person name="Chung H."/>
            <person name="Yoo J."/>
            <person name="Kim K.Y."/>
            <person name="Sa T.M."/>
            <person name="Um Y."/>
            <person name="Madhaiyan M."/>
        </authorList>
    </citation>
    <scope>NUCLEOTIDE SEQUENCE [LARGE SCALE GENOMIC DNA]</scope>
    <source>
        <strain evidence="2 4">CBMB27</strain>
    </source>
</reference>